<keyword evidence="2" id="KW-1185">Reference proteome</keyword>
<gene>
    <name evidence="1" type="ORF">KOR34_24190</name>
</gene>
<dbReference type="InterPro" id="IPR008930">
    <property type="entry name" value="Terpenoid_cyclase/PrenylTrfase"/>
</dbReference>
<dbReference type="SUPFAM" id="SSF48239">
    <property type="entry name" value="Terpenoid cyclases/Protein prenyltransferases"/>
    <property type="match status" value="1"/>
</dbReference>
<comment type="caution">
    <text evidence="1">The sequence shown here is derived from an EMBL/GenBank/DDBJ whole genome shotgun (WGS) entry which is preliminary data.</text>
</comment>
<reference evidence="1 2" key="1">
    <citation type="submission" date="2019-02" db="EMBL/GenBank/DDBJ databases">
        <title>Deep-cultivation of Planctomycetes and their phenomic and genomic characterization uncovers novel biology.</title>
        <authorList>
            <person name="Wiegand S."/>
            <person name="Jogler M."/>
            <person name="Boedeker C."/>
            <person name="Pinto D."/>
            <person name="Vollmers J."/>
            <person name="Rivas-Marin E."/>
            <person name="Kohn T."/>
            <person name="Peeters S.H."/>
            <person name="Heuer A."/>
            <person name="Rast P."/>
            <person name="Oberbeckmann S."/>
            <person name="Bunk B."/>
            <person name="Jeske O."/>
            <person name="Meyerdierks A."/>
            <person name="Storesund J.E."/>
            <person name="Kallscheuer N."/>
            <person name="Luecker S."/>
            <person name="Lage O.M."/>
            <person name="Pohl T."/>
            <person name="Merkel B.J."/>
            <person name="Hornburger P."/>
            <person name="Mueller R.-W."/>
            <person name="Bruemmer F."/>
            <person name="Labrenz M."/>
            <person name="Spormann A.M."/>
            <person name="Op Den Camp H."/>
            <person name="Overmann J."/>
            <person name="Amann R."/>
            <person name="Jetten M.S.M."/>
            <person name="Mascher T."/>
            <person name="Medema M.H."/>
            <person name="Devos D.P."/>
            <person name="Kaster A.-K."/>
            <person name="Ovreas L."/>
            <person name="Rohde M."/>
            <person name="Galperin M.Y."/>
            <person name="Jogler C."/>
        </authorList>
    </citation>
    <scope>NUCLEOTIDE SEQUENCE [LARGE SCALE GENOMIC DNA]</scope>
    <source>
        <strain evidence="1 2">KOR34</strain>
    </source>
</reference>
<evidence type="ECO:0008006" key="3">
    <source>
        <dbReference type="Google" id="ProtNLM"/>
    </source>
</evidence>
<protein>
    <recommendedName>
        <fullName evidence="3">Prenyltransferase and squalene oxidase repeat protein</fullName>
    </recommendedName>
</protein>
<dbReference type="AlphaFoldDB" id="A0A5C5VFM4"/>
<organism evidence="1 2">
    <name type="scientific">Posidoniimonas corsicana</name>
    <dbReference type="NCBI Taxonomy" id="1938618"/>
    <lineage>
        <taxon>Bacteria</taxon>
        <taxon>Pseudomonadati</taxon>
        <taxon>Planctomycetota</taxon>
        <taxon>Planctomycetia</taxon>
        <taxon>Pirellulales</taxon>
        <taxon>Lacipirellulaceae</taxon>
        <taxon>Posidoniimonas</taxon>
    </lineage>
</organism>
<accession>A0A5C5VFM4</accession>
<sequence>MKWTDQLIDCVAAATPGGYLPAGPPATEPIAWAAVSLAAAGRPGAARRAADWLANAQQRDGAVGVTADQSTPAWPTSLSILAWLAAQQADGAHSYQDNIQRAVDWALEAKGRTAPRKPQIGHDTMLVGWSWAADTHSWLEPTAMFVKALRQAGYADHPRVREGVRLLTDRLLPSGGANYGNTMVLGQELLAHAQPTGIVLWALAGEAIEDARLPQAIDYLSNSLTAQTTTASLAYAVLGLTVQNARPAEADSWLEEAFDRQSADRPSLYKLALLAAALPSPAPTPLASASS</sequence>
<name>A0A5C5VFM4_9BACT</name>
<evidence type="ECO:0000313" key="2">
    <source>
        <dbReference type="Proteomes" id="UP000316714"/>
    </source>
</evidence>
<dbReference type="EMBL" id="SIHJ01000001">
    <property type="protein sequence ID" value="TWT37468.1"/>
    <property type="molecule type" value="Genomic_DNA"/>
</dbReference>
<dbReference type="OrthoDB" id="5451915at2"/>
<evidence type="ECO:0000313" key="1">
    <source>
        <dbReference type="EMBL" id="TWT37468.1"/>
    </source>
</evidence>
<dbReference type="Gene3D" id="1.50.10.20">
    <property type="match status" value="2"/>
</dbReference>
<proteinExistence type="predicted"/>
<dbReference type="RefSeq" id="WP_146564803.1">
    <property type="nucleotide sequence ID" value="NZ_SIHJ01000001.1"/>
</dbReference>
<dbReference type="Proteomes" id="UP000316714">
    <property type="component" value="Unassembled WGS sequence"/>
</dbReference>